<evidence type="ECO:0000313" key="3">
    <source>
        <dbReference type="Proteomes" id="UP000250321"/>
    </source>
</evidence>
<organism evidence="2 3">
    <name type="scientific">Prunus yedoensis var. nudiflora</name>
    <dbReference type="NCBI Taxonomy" id="2094558"/>
    <lineage>
        <taxon>Eukaryota</taxon>
        <taxon>Viridiplantae</taxon>
        <taxon>Streptophyta</taxon>
        <taxon>Embryophyta</taxon>
        <taxon>Tracheophyta</taxon>
        <taxon>Spermatophyta</taxon>
        <taxon>Magnoliopsida</taxon>
        <taxon>eudicotyledons</taxon>
        <taxon>Gunneridae</taxon>
        <taxon>Pentapetalae</taxon>
        <taxon>rosids</taxon>
        <taxon>fabids</taxon>
        <taxon>Rosales</taxon>
        <taxon>Rosaceae</taxon>
        <taxon>Amygdaloideae</taxon>
        <taxon>Amygdaleae</taxon>
        <taxon>Prunus</taxon>
    </lineage>
</organism>
<keyword evidence="3" id="KW-1185">Reference proteome</keyword>
<proteinExistence type="predicted"/>
<dbReference type="Proteomes" id="UP000250321">
    <property type="component" value="Unassembled WGS sequence"/>
</dbReference>
<accession>A0A315A071</accession>
<sequence>MSETYQRQRSVEPAGKTARSCEPASFAPPPQASPWELGPQSRMGPRWKPRPLFQPREGTSP</sequence>
<evidence type="ECO:0000256" key="1">
    <source>
        <dbReference type="SAM" id="MobiDB-lite"/>
    </source>
</evidence>
<dbReference type="EMBL" id="PJQY01000856">
    <property type="protein sequence ID" value="PQQ07446.1"/>
    <property type="molecule type" value="Genomic_DNA"/>
</dbReference>
<comment type="caution">
    <text evidence="2">The sequence shown here is derived from an EMBL/GenBank/DDBJ whole genome shotgun (WGS) entry which is preliminary data.</text>
</comment>
<name>A0A315A071_PRUYE</name>
<evidence type="ECO:0000313" key="2">
    <source>
        <dbReference type="EMBL" id="PQQ07446.1"/>
    </source>
</evidence>
<protein>
    <submittedName>
        <fullName evidence="2">Uncharacterized protein</fullName>
    </submittedName>
</protein>
<dbReference type="AlphaFoldDB" id="A0A315A071"/>
<gene>
    <name evidence="2" type="ORF">Pyn_38458</name>
</gene>
<reference evidence="2 3" key="1">
    <citation type="submission" date="2018-02" db="EMBL/GenBank/DDBJ databases">
        <title>Draft genome of wild Prunus yedoensis var. nudiflora.</title>
        <authorList>
            <person name="Baek S."/>
            <person name="Kim J.-H."/>
            <person name="Choi K."/>
            <person name="Kim G.-B."/>
            <person name="Cho A."/>
            <person name="Jang H."/>
            <person name="Shin C.-H."/>
            <person name="Yu H.-J."/>
            <person name="Mun J.-H."/>
        </authorList>
    </citation>
    <scope>NUCLEOTIDE SEQUENCE [LARGE SCALE GENOMIC DNA]</scope>
    <source>
        <strain evidence="3">cv. Jeju island</strain>
        <tissue evidence="2">Leaf</tissue>
    </source>
</reference>
<feature type="region of interest" description="Disordered" evidence="1">
    <location>
        <begin position="1"/>
        <end position="61"/>
    </location>
</feature>